<feature type="region of interest" description="Disordered" evidence="1">
    <location>
        <begin position="367"/>
        <end position="411"/>
    </location>
</feature>
<feature type="domain" description="Calcineurin-like phosphoesterase" evidence="3">
    <location>
        <begin position="92"/>
        <end position="318"/>
    </location>
</feature>
<dbReference type="RefSeq" id="XP_067924716.1">
    <property type="nucleotide sequence ID" value="XM_068063311.1"/>
</dbReference>
<organism evidence="4 5">
    <name type="scientific">Cystoisospora suis</name>
    <dbReference type="NCBI Taxonomy" id="483139"/>
    <lineage>
        <taxon>Eukaryota</taxon>
        <taxon>Sar</taxon>
        <taxon>Alveolata</taxon>
        <taxon>Apicomplexa</taxon>
        <taxon>Conoidasida</taxon>
        <taxon>Coccidia</taxon>
        <taxon>Eucoccidiorida</taxon>
        <taxon>Eimeriorina</taxon>
        <taxon>Sarcocystidae</taxon>
        <taxon>Cystoisospora</taxon>
    </lineage>
</organism>
<evidence type="ECO:0000313" key="4">
    <source>
        <dbReference type="EMBL" id="PHJ23039.1"/>
    </source>
</evidence>
<dbReference type="Gene3D" id="3.60.21.10">
    <property type="match status" value="1"/>
</dbReference>
<name>A0A2C6L3X4_9APIC</name>
<feature type="compositionally biased region" description="Basic and acidic residues" evidence="1">
    <location>
        <begin position="393"/>
        <end position="411"/>
    </location>
</feature>
<gene>
    <name evidence="4" type="ORF">CSUI_003113</name>
</gene>
<dbReference type="InterPro" id="IPR029052">
    <property type="entry name" value="Metallo-depent_PP-like"/>
</dbReference>
<comment type="caution">
    <text evidence="4">The sequence shown here is derived from an EMBL/GenBank/DDBJ whole genome shotgun (WGS) entry which is preliminary data.</text>
</comment>
<keyword evidence="5" id="KW-1185">Reference proteome</keyword>
<evidence type="ECO:0000313" key="5">
    <source>
        <dbReference type="Proteomes" id="UP000221165"/>
    </source>
</evidence>
<keyword evidence="2" id="KW-0812">Transmembrane</keyword>
<dbReference type="InterPro" id="IPR004843">
    <property type="entry name" value="Calcineurin-like_PHP"/>
</dbReference>
<evidence type="ECO:0000256" key="2">
    <source>
        <dbReference type="SAM" id="Phobius"/>
    </source>
</evidence>
<dbReference type="AlphaFoldDB" id="A0A2C6L3X4"/>
<protein>
    <submittedName>
        <fullName evidence="4">Ser thr phosphatase family protein</fullName>
    </submittedName>
</protein>
<dbReference type="GO" id="GO:0016787">
    <property type="term" value="F:hydrolase activity"/>
    <property type="evidence" value="ECO:0007669"/>
    <property type="project" value="InterPro"/>
</dbReference>
<evidence type="ECO:0000259" key="3">
    <source>
        <dbReference type="Pfam" id="PF00149"/>
    </source>
</evidence>
<proteinExistence type="predicted"/>
<dbReference type="Pfam" id="PF00149">
    <property type="entry name" value="Metallophos"/>
    <property type="match status" value="1"/>
</dbReference>
<keyword evidence="2" id="KW-0472">Membrane</keyword>
<reference evidence="4 5" key="1">
    <citation type="journal article" date="2017" name="Int. J. Parasitol.">
        <title>The genome of the protozoan parasite Cystoisospora suis and a reverse vaccinology approach to identify vaccine candidates.</title>
        <authorList>
            <person name="Palmieri N."/>
            <person name="Shrestha A."/>
            <person name="Ruttkowski B."/>
            <person name="Beck T."/>
            <person name="Vogl C."/>
            <person name="Tomley F."/>
            <person name="Blake D.P."/>
            <person name="Joachim A."/>
        </authorList>
    </citation>
    <scope>NUCLEOTIDE SEQUENCE [LARGE SCALE GENOMIC DNA]</scope>
    <source>
        <strain evidence="4 5">Wien I</strain>
    </source>
</reference>
<sequence>MLCRSSRQSWPFDGRSCFFDAQDWHWLQDHDGGKRRLIASYTTAPVRPQVSLLLLRNLALVSLSVGVLFLAAVVVPSVSTSEPLDFDWPGSRIVAIGDLHGDLGNTVLLLYGAGVVDDEGNWVGGDTLLIQTGDIVDRGPDGKRLYDFFVRLKRQAEGVGGRVIQLLGNHDVMNICGDFRYAHPTETKEFGGPGGRRSQFMDNGEYGQLLRTFPASVKVNGIIFSHAGIPSEYAGMGLRRLTEQLHKELKDDCKLHNARFYGEMVGGGAHSELFVAGSHGPLWTRVFSIGQMAVICKEVEITLSKLGAEKLVVGHTVQESGSIGAWCDGKLLLIDTGISRYVANQPKMLEIRGNTFLELGLEVAPQSDQGAPRVRGTKRRLSVPPLKVPVGKSAKEAGSRQRSGESRTDEL</sequence>
<dbReference type="OrthoDB" id="5976022at2759"/>
<dbReference type="SUPFAM" id="SSF56300">
    <property type="entry name" value="Metallo-dependent phosphatases"/>
    <property type="match status" value="1"/>
</dbReference>
<accession>A0A2C6L3X4</accession>
<dbReference type="GeneID" id="94426522"/>
<feature type="transmembrane region" description="Helical" evidence="2">
    <location>
        <begin position="53"/>
        <end position="75"/>
    </location>
</feature>
<dbReference type="PANTHER" id="PTHR46546:SF4">
    <property type="entry name" value="SHEWANELLA-LIKE PROTEIN PHOSPHATASE 1"/>
    <property type="match status" value="1"/>
</dbReference>
<keyword evidence="2" id="KW-1133">Transmembrane helix</keyword>
<dbReference type="Proteomes" id="UP000221165">
    <property type="component" value="Unassembled WGS sequence"/>
</dbReference>
<dbReference type="VEuPathDB" id="ToxoDB:CSUI_003113"/>
<dbReference type="PANTHER" id="PTHR46546">
    <property type="entry name" value="SHEWANELLA-LIKE PROTEIN PHOSPHATASE 1"/>
    <property type="match status" value="1"/>
</dbReference>
<dbReference type="EMBL" id="MIGC01001337">
    <property type="protein sequence ID" value="PHJ23039.1"/>
    <property type="molecule type" value="Genomic_DNA"/>
</dbReference>
<evidence type="ECO:0000256" key="1">
    <source>
        <dbReference type="SAM" id="MobiDB-lite"/>
    </source>
</evidence>